<reference evidence="2 3" key="1">
    <citation type="submission" date="2018-07" db="EMBL/GenBank/DDBJ databases">
        <title>Chitinophaga K2CV101002-2 sp. nov., isolated from a monsoon evergreen broad-leaved forest soil.</title>
        <authorList>
            <person name="Lv Y."/>
        </authorList>
    </citation>
    <scope>NUCLEOTIDE SEQUENCE [LARGE SCALE GENOMIC DNA]</scope>
    <source>
        <strain evidence="2 3">GDMCC 1.1288</strain>
    </source>
</reference>
<keyword evidence="1" id="KW-0732">Signal</keyword>
<dbReference type="Proteomes" id="UP000260644">
    <property type="component" value="Unassembled WGS sequence"/>
</dbReference>
<feature type="chain" id="PRO_5017700920" evidence="1">
    <location>
        <begin position="21"/>
        <end position="108"/>
    </location>
</feature>
<name>A0A3E1YHM1_9BACT</name>
<comment type="caution">
    <text evidence="2">The sequence shown here is derived from an EMBL/GenBank/DDBJ whole genome shotgun (WGS) entry which is preliminary data.</text>
</comment>
<protein>
    <submittedName>
        <fullName evidence="2">Uncharacterized protein</fullName>
    </submittedName>
</protein>
<accession>A0A3E1YHM1</accession>
<keyword evidence="3" id="KW-1185">Reference proteome</keyword>
<gene>
    <name evidence="2" type="ORF">DVR12_03515</name>
</gene>
<proteinExistence type="predicted"/>
<evidence type="ECO:0000313" key="3">
    <source>
        <dbReference type="Proteomes" id="UP000260644"/>
    </source>
</evidence>
<sequence length="108" mass="12129">MKRGFLMMLLIGGVALTASAQRGHGYGHDRGRGHGYDRCDDRGRRVVYYERGYNDCRRPARVYYPRPVAYYPAPPVVAVPVPVPPPPPVRYYPARPRVVFNAGVTIAN</sequence>
<dbReference type="AlphaFoldDB" id="A0A3E1YHM1"/>
<organism evidence="2 3">
    <name type="scientific">Chitinophaga silvatica</name>
    <dbReference type="NCBI Taxonomy" id="2282649"/>
    <lineage>
        <taxon>Bacteria</taxon>
        <taxon>Pseudomonadati</taxon>
        <taxon>Bacteroidota</taxon>
        <taxon>Chitinophagia</taxon>
        <taxon>Chitinophagales</taxon>
        <taxon>Chitinophagaceae</taxon>
        <taxon>Chitinophaga</taxon>
    </lineage>
</organism>
<feature type="signal peptide" evidence="1">
    <location>
        <begin position="1"/>
        <end position="20"/>
    </location>
</feature>
<dbReference type="EMBL" id="QPMM01000001">
    <property type="protein sequence ID" value="RFS26866.1"/>
    <property type="molecule type" value="Genomic_DNA"/>
</dbReference>
<evidence type="ECO:0000256" key="1">
    <source>
        <dbReference type="SAM" id="SignalP"/>
    </source>
</evidence>
<dbReference type="RefSeq" id="WP_116974059.1">
    <property type="nucleotide sequence ID" value="NZ_QPMM01000001.1"/>
</dbReference>
<evidence type="ECO:0000313" key="2">
    <source>
        <dbReference type="EMBL" id="RFS26866.1"/>
    </source>
</evidence>